<dbReference type="AlphaFoldDB" id="A0A2P2KRZ5"/>
<name>A0A2P2KRZ5_RHIMU</name>
<evidence type="ECO:0000256" key="1">
    <source>
        <dbReference type="SAM" id="Phobius"/>
    </source>
</evidence>
<evidence type="ECO:0000313" key="2">
    <source>
        <dbReference type="EMBL" id="MBX08454.1"/>
    </source>
</evidence>
<keyword evidence="1" id="KW-0812">Transmembrane</keyword>
<sequence>MLLECKASKFHLFFHTLSFKLRFSRSSLSFLSLKPASLLELLQVILLPLYKILTFIELFCIKGWR</sequence>
<feature type="transmembrane region" description="Helical" evidence="1">
    <location>
        <begin position="41"/>
        <end position="61"/>
    </location>
</feature>
<reference evidence="2" key="1">
    <citation type="submission" date="2018-02" db="EMBL/GenBank/DDBJ databases">
        <title>Rhizophora mucronata_Transcriptome.</title>
        <authorList>
            <person name="Meera S.P."/>
            <person name="Sreeshan A."/>
            <person name="Augustine A."/>
        </authorList>
    </citation>
    <scope>NUCLEOTIDE SEQUENCE</scope>
    <source>
        <tissue evidence="2">Leaf</tissue>
    </source>
</reference>
<keyword evidence="1" id="KW-1133">Transmembrane helix</keyword>
<protein>
    <submittedName>
        <fullName evidence="2">Uncharacterized protein</fullName>
    </submittedName>
</protein>
<accession>A0A2P2KRZ5</accession>
<proteinExistence type="predicted"/>
<dbReference type="EMBL" id="GGEC01027970">
    <property type="protein sequence ID" value="MBX08454.1"/>
    <property type="molecule type" value="Transcribed_RNA"/>
</dbReference>
<keyword evidence="1" id="KW-0472">Membrane</keyword>
<organism evidence="2">
    <name type="scientific">Rhizophora mucronata</name>
    <name type="common">Asiatic mangrove</name>
    <dbReference type="NCBI Taxonomy" id="61149"/>
    <lineage>
        <taxon>Eukaryota</taxon>
        <taxon>Viridiplantae</taxon>
        <taxon>Streptophyta</taxon>
        <taxon>Embryophyta</taxon>
        <taxon>Tracheophyta</taxon>
        <taxon>Spermatophyta</taxon>
        <taxon>Magnoliopsida</taxon>
        <taxon>eudicotyledons</taxon>
        <taxon>Gunneridae</taxon>
        <taxon>Pentapetalae</taxon>
        <taxon>rosids</taxon>
        <taxon>fabids</taxon>
        <taxon>Malpighiales</taxon>
        <taxon>Rhizophoraceae</taxon>
        <taxon>Rhizophora</taxon>
    </lineage>
</organism>